<proteinExistence type="predicted"/>
<gene>
    <name evidence="2" type="ORF">GCM10007359_20660</name>
</gene>
<sequence>MSSKDQVKETLNQGKGAANEKAGQDVVTEEHVNQMETAINDAPNKFREDFEK</sequence>
<organism evidence="2 3">
    <name type="scientific">Rothia aerolata</name>
    <dbReference type="NCBI Taxonomy" id="1812262"/>
    <lineage>
        <taxon>Bacteria</taxon>
        <taxon>Bacillati</taxon>
        <taxon>Actinomycetota</taxon>
        <taxon>Actinomycetes</taxon>
        <taxon>Micrococcales</taxon>
        <taxon>Micrococcaceae</taxon>
        <taxon>Rothia</taxon>
    </lineage>
</organism>
<comment type="caution">
    <text evidence="2">The sequence shown here is derived from an EMBL/GenBank/DDBJ whole genome shotgun (WGS) entry which is preliminary data.</text>
</comment>
<dbReference type="AlphaFoldDB" id="A0A917MXC3"/>
<feature type="region of interest" description="Disordered" evidence="1">
    <location>
        <begin position="1"/>
        <end position="26"/>
    </location>
</feature>
<keyword evidence="3" id="KW-1185">Reference proteome</keyword>
<name>A0A917MXC3_9MICC</name>
<evidence type="ECO:0000256" key="1">
    <source>
        <dbReference type="SAM" id="MobiDB-lite"/>
    </source>
</evidence>
<reference evidence="2 3" key="1">
    <citation type="journal article" date="2014" name="Int. J. Syst. Evol. Microbiol.">
        <title>Complete genome sequence of Corynebacterium casei LMG S-19264T (=DSM 44701T), isolated from a smear-ripened cheese.</title>
        <authorList>
            <consortium name="US DOE Joint Genome Institute (JGI-PGF)"/>
            <person name="Walter F."/>
            <person name="Albersmeier A."/>
            <person name="Kalinowski J."/>
            <person name="Ruckert C."/>
        </authorList>
    </citation>
    <scope>NUCLEOTIDE SEQUENCE [LARGE SCALE GENOMIC DNA]</scope>
    <source>
        <strain evidence="2 3">CCM 8669</strain>
    </source>
</reference>
<dbReference type="RefSeq" id="WP_188360293.1">
    <property type="nucleotide sequence ID" value="NZ_BMDC01000004.1"/>
</dbReference>
<protein>
    <recommendedName>
        <fullName evidence="4">Ribosome recycling factor</fullName>
    </recommendedName>
</protein>
<dbReference type="EMBL" id="BMDC01000004">
    <property type="protein sequence ID" value="GGH66469.1"/>
    <property type="molecule type" value="Genomic_DNA"/>
</dbReference>
<accession>A0A917MXC3</accession>
<dbReference type="Proteomes" id="UP000600171">
    <property type="component" value="Unassembled WGS sequence"/>
</dbReference>
<evidence type="ECO:0000313" key="2">
    <source>
        <dbReference type="EMBL" id="GGH66469.1"/>
    </source>
</evidence>
<evidence type="ECO:0008006" key="4">
    <source>
        <dbReference type="Google" id="ProtNLM"/>
    </source>
</evidence>
<evidence type="ECO:0000313" key="3">
    <source>
        <dbReference type="Proteomes" id="UP000600171"/>
    </source>
</evidence>